<feature type="region of interest" description="Disordered" evidence="1">
    <location>
        <begin position="91"/>
        <end position="115"/>
    </location>
</feature>
<dbReference type="SUPFAM" id="SSF54236">
    <property type="entry name" value="Ubiquitin-like"/>
    <property type="match status" value="1"/>
</dbReference>
<dbReference type="InterPro" id="IPR000626">
    <property type="entry name" value="Ubiquitin-like_dom"/>
</dbReference>
<feature type="compositionally biased region" description="Basic and acidic residues" evidence="1">
    <location>
        <begin position="91"/>
        <end position="103"/>
    </location>
</feature>
<organism evidence="3">
    <name type="scientific">Mantoniella antarctica</name>
    <dbReference type="NCBI Taxonomy" id="81844"/>
    <lineage>
        <taxon>Eukaryota</taxon>
        <taxon>Viridiplantae</taxon>
        <taxon>Chlorophyta</taxon>
        <taxon>Mamiellophyceae</taxon>
        <taxon>Mamiellales</taxon>
        <taxon>Mamiellaceae</taxon>
        <taxon>Mantoniella</taxon>
    </lineage>
</organism>
<reference evidence="3" key="1">
    <citation type="submission" date="2021-01" db="EMBL/GenBank/DDBJ databases">
        <authorList>
            <person name="Corre E."/>
            <person name="Pelletier E."/>
            <person name="Niang G."/>
            <person name="Scheremetjew M."/>
            <person name="Finn R."/>
            <person name="Kale V."/>
            <person name="Holt S."/>
            <person name="Cochrane G."/>
            <person name="Meng A."/>
            <person name="Brown T."/>
            <person name="Cohen L."/>
        </authorList>
    </citation>
    <scope>NUCLEOTIDE SEQUENCE</scope>
    <source>
        <strain evidence="3">SL-175</strain>
    </source>
</reference>
<evidence type="ECO:0000313" key="3">
    <source>
        <dbReference type="EMBL" id="CAD8709614.1"/>
    </source>
</evidence>
<dbReference type="InterPro" id="IPR040015">
    <property type="entry name" value="UBL3-like"/>
</dbReference>
<dbReference type="PROSITE" id="PS50053">
    <property type="entry name" value="UBIQUITIN_2"/>
    <property type="match status" value="1"/>
</dbReference>
<accession>A0A7S0X9M2</accession>
<feature type="domain" description="Ubiquitin-like" evidence="2">
    <location>
        <begin position="7"/>
        <end position="82"/>
    </location>
</feature>
<evidence type="ECO:0000259" key="2">
    <source>
        <dbReference type="PROSITE" id="PS50053"/>
    </source>
</evidence>
<dbReference type="Pfam" id="PF13881">
    <property type="entry name" value="Rad60-SLD_2"/>
    <property type="match status" value="1"/>
</dbReference>
<sequence length="115" mass="12331">MAAAPLANLRFRMPEGVDIGPIKFSVSTTVQAVKEMVIAEWPKDFPRPAPADMAEVRLILNGKVLENGKTLMECRTPTGMLVTCHLLIRPKPEPSKPGAESKTDGTPSGCGCSVQ</sequence>
<dbReference type="PANTHER" id="PTHR13169:SF0">
    <property type="entry name" value="UBIQUITIN-LIKE PROTEIN 3"/>
    <property type="match status" value="1"/>
</dbReference>
<dbReference type="CDD" id="cd01814">
    <property type="entry name" value="Ubl_MUBs_plant"/>
    <property type="match status" value="1"/>
</dbReference>
<proteinExistence type="predicted"/>
<dbReference type="AlphaFoldDB" id="A0A7S0X9M2"/>
<dbReference type="PANTHER" id="PTHR13169">
    <property type="entry name" value="UBIQUITIN-LIKE PROTEIN 3 HCG-1 PROTEIN"/>
    <property type="match status" value="1"/>
</dbReference>
<evidence type="ECO:0000256" key="1">
    <source>
        <dbReference type="SAM" id="MobiDB-lite"/>
    </source>
</evidence>
<name>A0A7S0X9M2_9CHLO</name>
<protein>
    <recommendedName>
        <fullName evidence="2">Ubiquitin-like domain-containing protein</fullName>
    </recommendedName>
</protein>
<dbReference type="InterPro" id="IPR039540">
    <property type="entry name" value="UBL3-like_ubiquitin_dom"/>
</dbReference>
<dbReference type="EMBL" id="HBFC01020501">
    <property type="protein sequence ID" value="CAD8709614.1"/>
    <property type="molecule type" value="Transcribed_RNA"/>
</dbReference>
<dbReference type="InterPro" id="IPR029071">
    <property type="entry name" value="Ubiquitin-like_domsf"/>
</dbReference>
<dbReference type="Gene3D" id="3.10.20.90">
    <property type="entry name" value="Phosphatidylinositol 3-kinase Catalytic Subunit, Chain A, domain 1"/>
    <property type="match status" value="1"/>
</dbReference>
<gene>
    <name evidence="3" type="ORF">MANT1106_LOCUS12297</name>
</gene>